<reference evidence="3" key="1">
    <citation type="submission" date="2016-10" db="EMBL/GenBank/DDBJ databases">
        <authorList>
            <person name="Varghese N."/>
            <person name="Submissions S."/>
        </authorList>
    </citation>
    <scope>NUCLEOTIDE SEQUENCE [LARGE SCALE GENOMIC DNA]</scope>
    <source>
        <strain evidence="3">CGMCC 1.6199</strain>
    </source>
</reference>
<dbReference type="InterPro" id="IPR032466">
    <property type="entry name" value="Metal_Hydrolase"/>
</dbReference>
<dbReference type="InterPro" id="IPR051781">
    <property type="entry name" value="Metallo-dep_Hydrolase"/>
</dbReference>
<name>A0A1G9RXP8_9BACI</name>
<evidence type="ECO:0000259" key="1">
    <source>
        <dbReference type="Pfam" id="PF01979"/>
    </source>
</evidence>
<dbReference type="PANTHER" id="PTHR43135:SF3">
    <property type="entry name" value="ALPHA-D-RIBOSE 1-METHYLPHOSPHONATE 5-TRIPHOSPHATE DIPHOSPHATASE"/>
    <property type="match status" value="1"/>
</dbReference>
<dbReference type="SUPFAM" id="SSF51556">
    <property type="entry name" value="Metallo-dependent hydrolases"/>
    <property type="match status" value="1"/>
</dbReference>
<evidence type="ECO:0000313" key="2">
    <source>
        <dbReference type="EMBL" id="SDM28006.1"/>
    </source>
</evidence>
<proteinExistence type="predicted"/>
<dbReference type="STRING" id="482461.SAMN05216244_2192"/>
<sequence length="376" mass="40766">MKAITNVTGFNGSGENLENVTILIENGKFFKIGRQLVIPEGTETFDAQGKFFTPGLIDVHTHLGVHEEGIGKEGQDFNETSHAATPEVRSIDGINPFDKGFSDARKSGVTTVQVMPGSANVIGGEMCVLKTAGTIVDQMVIRNPSGLKAATGENPKRFHGEKGRMPVTRMGVAAILRKKLVETENYIAQRKAGTADRDLAFEQLAKVLNKEVPLRVHAHRADDIVTVLRIKREFSIDVTIEHCTEGHLLAPFLAEHGVRVSSGPTMTPRSKVELSDKGWYTLPALAEAGVPFSITTDHPVIAIEHLMTSAIMAVKNGLSETQAMRAITSDAARHLGIEKRVGSVEAGKDADFVLWSGNPFDLHSKAEKTFIEGQQV</sequence>
<dbReference type="GO" id="GO:0016810">
    <property type="term" value="F:hydrolase activity, acting on carbon-nitrogen (but not peptide) bonds"/>
    <property type="evidence" value="ECO:0007669"/>
    <property type="project" value="InterPro"/>
</dbReference>
<dbReference type="OrthoDB" id="9802793at2"/>
<gene>
    <name evidence="2" type="ORF">SAMN05216244_2192</name>
</gene>
<dbReference type="CDD" id="cd01309">
    <property type="entry name" value="Met_dep_hydrolase_C"/>
    <property type="match status" value="1"/>
</dbReference>
<evidence type="ECO:0000313" key="3">
    <source>
        <dbReference type="Proteomes" id="UP000182347"/>
    </source>
</evidence>
<dbReference type="AlphaFoldDB" id="A0A1G9RXP8"/>
<feature type="domain" description="Amidohydrolase-related" evidence="1">
    <location>
        <begin position="53"/>
        <end position="374"/>
    </location>
</feature>
<dbReference type="InterPro" id="IPR011059">
    <property type="entry name" value="Metal-dep_hydrolase_composite"/>
</dbReference>
<dbReference type="SUPFAM" id="SSF51338">
    <property type="entry name" value="Composite domain of metallo-dependent hydrolases"/>
    <property type="match status" value="1"/>
</dbReference>
<dbReference type="RefSeq" id="WP_074598826.1">
    <property type="nucleotide sequence ID" value="NZ_FNHF01000002.1"/>
</dbReference>
<protein>
    <submittedName>
        <fullName evidence="2">Imidazolonepropionase</fullName>
    </submittedName>
</protein>
<dbReference type="InterPro" id="IPR006680">
    <property type="entry name" value="Amidohydro-rel"/>
</dbReference>
<organism evidence="2 3">
    <name type="scientific">Sediminibacillus halophilus</name>
    <dbReference type="NCBI Taxonomy" id="482461"/>
    <lineage>
        <taxon>Bacteria</taxon>
        <taxon>Bacillati</taxon>
        <taxon>Bacillota</taxon>
        <taxon>Bacilli</taxon>
        <taxon>Bacillales</taxon>
        <taxon>Bacillaceae</taxon>
        <taxon>Sediminibacillus</taxon>
    </lineage>
</organism>
<dbReference type="Proteomes" id="UP000182347">
    <property type="component" value="Unassembled WGS sequence"/>
</dbReference>
<dbReference type="PANTHER" id="PTHR43135">
    <property type="entry name" value="ALPHA-D-RIBOSE 1-METHYLPHOSPHONATE 5-TRIPHOSPHATE DIPHOSPHATASE"/>
    <property type="match status" value="1"/>
</dbReference>
<keyword evidence="3" id="KW-1185">Reference proteome</keyword>
<accession>A0A1G9RXP8</accession>
<dbReference type="EMBL" id="FNHF01000002">
    <property type="protein sequence ID" value="SDM28006.1"/>
    <property type="molecule type" value="Genomic_DNA"/>
</dbReference>
<dbReference type="Pfam" id="PF01979">
    <property type="entry name" value="Amidohydro_1"/>
    <property type="match status" value="1"/>
</dbReference>
<dbReference type="Gene3D" id="3.20.20.140">
    <property type="entry name" value="Metal-dependent hydrolases"/>
    <property type="match status" value="1"/>
</dbReference>